<gene>
    <name evidence="1" type="ORF">CBR_g88538</name>
</gene>
<proteinExistence type="predicted"/>
<keyword evidence="2" id="KW-1185">Reference proteome</keyword>
<comment type="caution">
    <text evidence="1">The sequence shown here is derived from an EMBL/GenBank/DDBJ whole genome shotgun (WGS) entry which is preliminary data.</text>
</comment>
<dbReference type="Proteomes" id="UP000265515">
    <property type="component" value="Unassembled WGS sequence"/>
</dbReference>
<accession>A0A388KB39</accession>
<evidence type="ECO:0000313" key="2">
    <source>
        <dbReference type="Proteomes" id="UP000265515"/>
    </source>
</evidence>
<dbReference type="Gramene" id="GBG67249">
    <property type="protein sequence ID" value="GBG67249"/>
    <property type="gene ID" value="CBR_g88538"/>
</dbReference>
<dbReference type="AlphaFoldDB" id="A0A388KB39"/>
<reference evidence="1 2" key="1">
    <citation type="journal article" date="2018" name="Cell">
        <title>The Chara Genome: Secondary Complexity and Implications for Plant Terrestrialization.</title>
        <authorList>
            <person name="Nishiyama T."/>
            <person name="Sakayama H."/>
            <person name="Vries J.D."/>
            <person name="Buschmann H."/>
            <person name="Saint-Marcoux D."/>
            <person name="Ullrich K.K."/>
            <person name="Haas F.B."/>
            <person name="Vanderstraeten L."/>
            <person name="Becker D."/>
            <person name="Lang D."/>
            <person name="Vosolsobe S."/>
            <person name="Rombauts S."/>
            <person name="Wilhelmsson P.K.I."/>
            <person name="Janitza P."/>
            <person name="Kern R."/>
            <person name="Heyl A."/>
            <person name="Rumpler F."/>
            <person name="Villalobos L.I.A.C."/>
            <person name="Clay J.M."/>
            <person name="Skokan R."/>
            <person name="Toyoda A."/>
            <person name="Suzuki Y."/>
            <person name="Kagoshima H."/>
            <person name="Schijlen E."/>
            <person name="Tajeshwar N."/>
            <person name="Catarino B."/>
            <person name="Hetherington A.J."/>
            <person name="Saltykova A."/>
            <person name="Bonnot C."/>
            <person name="Breuninger H."/>
            <person name="Symeonidi A."/>
            <person name="Radhakrishnan G.V."/>
            <person name="Van Nieuwerburgh F."/>
            <person name="Deforce D."/>
            <person name="Chang C."/>
            <person name="Karol K.G."/>
            <person name="Hedrich R."/>
            <person name="Ulvskov P."/>
            <person name="Glockner G."/>
            <person name="Delwiche C.F."/>
            <person name="Petrasek J."/>
            <person name="Van de Peer Y."/>
            <person name="Friml J."/>
            <person name="Beilby M."/>
            <person name="Dolan L."/>
            <person name="Kohara Y."/>
            <person name="Sugano S."/>
            <person name="Fujiyama A."/>
            <person name="Delaux P.-M."/>
            <person name="Quint M."/>
            <person name="TheiBen G."/>
            <person name="Hagemann M."/>
            <person name="Harholt J."/>
            <person name="Dunand C."/>
            <person name="Zachgo S."/>
            <person name="Langdale J."/>
            <person name="Maumus F."/>
            <person name="Straeten D.V.D."/>
            <person name="Gould S.B."/>
            <person name="Rensing S.A."/>
        </authorList>
    </citation>
    <scope>NUCLEOTIDE SEQUENCE [LARGE SCALE GENOMIC DNA]</scope>
    <source>
        <strain evidence="1 2">S276</strain>
    </source>
</reference>
<dbReference type="OrthoDB" id="10251642at2759"/>
<protein>
    <submittedName>
        <fullName evidence="1">Uncharacterized protein</fullName>
    </submittedName>
</protein>
<organism evidence="1 2">
    <name type="scientific">Chara braunii</name>
    <name type="common">Braun's stonewort</name>
    <dbReference type="NCBI Taxonomy" id="69332"/>
    <lineage>
        <taxon>Eukaryota</taxon>
        <taxon>Viridiplantae</taxon>
        <taxon>Streptophyta</taxon>
        <taxon>Charophyceae</taxon>
        <taxon>Charales</taxon>
        <taxon>Characeae</taxon>
        <taxon>Chara</taxon>
    </lineage>
</organism>
<sequence length="91" mass="10329">MLMDLQCLVKDACAPLRILLSLPITGFHVIIMNGEERRMGADALICVASQIKNVRKASFLSATVLKEHVIPKLEWVIDREKKMTHAELMER</sequence>
<evidence type="ECO:0000313" key="1">
    <source>
        <dbReference type="EMBL" id="GBG67249.1"/>
    </source>
</evidence>
<name>A0A388KB39_CHABU</name>
<dbReference type="EMBL" id="BFEA01000085">
    <property type="protein sequence ID" value="GBG67249.1"/>
    <property type="molecule type" value="Genomic_DNA"/>
</dbReference>